<organism evidence="9 10">
    <name type="scientific">Allacma fusca</name>
    <dbReference type="NCBI Taxonomy" id="39272"/>
    <lineage>
        <taxon>Eukaryota</taxon>
        <taxon>Metazoa</taxon>
        <taxon>Ecdysozoa</taxon>
        <taxon>Arthropoda</taxon>
        <taxon>Hexapoda</taxon>
        <taxon>Collembola</taxon>
        <taxon>Symphypleona</taxon>
        <taxon>Sminthuridae</taxon>
        <taxon>Allacma</taxon>
    </lineage>
</organism>
<keyword evidence="2" id="KW-1003">Cell membrane</keyword>
<dbReference type="InterPro" id="IPR052192">
    <property type="entry name" value="Insect_Ionotropic_Sensory_Rcpt"/>
</dbReference>
<feature type="transmembrane region" description="Helical" evidence="8">
    <location>
        <begin position="12"/>
        <end position="30"/>
    </location>
</feature>
<evidence type="ECO:0000256" key="6">
    <source>
        <dbReference type="ARBA" id="ARBA00023170"/>
    </source>
</evidence>
<evidence type="ECO:0000256" key="2">
    <source>
        <dbReference type="ARBA" id="ARBA00022475"/>
    </source>
</evidence>
<evidence type="ECO:0000313" key="10">
    <source>
        <dbReference type="Proteomes" id="UP000708208"/>
    </source>
</evidence>
<evidence type="ECO:0000256" key="7">
    <source>
        <dbReference type="ARBA" id="ARBA00023180"/>
    </source>
</evidence>
<sequence>MGAVVDTYEKTVWMLIISSVLLFIPALYMAMKCSGKYQFKTFALALTIPFCVMLEQSYKVRSSGIKMLLSLLFLQSMILGTGYKSNLICYLTFPAPEPVPDTFQELADQTEYQIQLASFKDAGYYFLQGTTTAKFVKIRERYQITMDRFECLKEAATQKKCICIMWDLVSVPIVSMNMTLNRTDLKDADVAVGIKWLNSRKDTELYQKLHASSKPKSKAQPFRIENVAISMFIVVVGLVGSGILFGLERASTLTVYNTLSNKTTWKTISPKWKSPDYSADIHLVKTS</sequence>
<proteinExistence type="predicted"/>
<keyword evidence="3 8" id="KW-0812">Transmembrane</keyword>
<evidence type="ECO:0000256" key="5">
    <source>
        <dbReference type="ARBA" id="ARBA00023136"/>
    </source>
</evidence>
<keyword evidence="10" id="KW-1185">Reference proteome</keyword>
<comment type="subcellular location">
    <subcellularLocation>
        <location evidence="1">Cell membrane</location>
        <topology evidence="1">Multi-pass membrane protein</topology>
    </subcellularLocation>
</comment>
<dbReference type="GO" id="GO:0005886">
    <property type="term" value="C:plasma membrane"/>
    <property type="evidence" value="ECO:0007669"/>
    <property type="project" value="UniProtKB-SubCell"/>
</dbReference>
<keyword evidence="5 8" id="KW-0472">Membrane</keyword>
<protein>
    <submittedName>
        <fullName evidence="9">Uncharacterized protein</fullName>
    </submittedName>
</protein>
<keyword evidence="4 8" id="KW-1133">Transmembrane helix</keyword>
<feature type="transmembrane region" description="Helical" evidence="8">
    <location>
        <begin position="42"/>
        <end position="58"/>
    </location>
</feature>
<gene>
    <name evidence="9" type="ORF">AFUS01_LOCUS36942</name>
</gene>
<dbReference type="Proteomes" id="UP000708208">
    <property type="component" value="Unassembled WGS sequence"/>
</dbReference>
<keyword evidence="6" id="KW-0675">Receptor</keyword>
<keyword evidence="7" id="KW-0325">Glycoprotein</keyword>
<dbReference type="PANTHER" id="PTHR42643:SF24">
    <property type="entry name" value="IONOTROPIC RECEPTOR 60A"/>
    <property type="match status" value="1"/>
</dbReference>
<evidence type="ECO:0000256" key="8">
    <source>
        <dbReference type="SAM" id="Phobius"/>
    </source>
</evidence>
<evidence type="ECO:0000313" key="9">
    <source>
        <dbReference type="EMBL" id="CAG7826918.1"/>
    </source>
</evidence>
<evidence type="ECO:0000256" key="1">
    <source>
        <dbReference type="ARBA" id="ARBA00004651"/>
    </source>
</evidence>
<feature type="transmembrane region" description="Helical" evidence="8">
    <location>
        <begin position="227"/>
        <end position="247"/>
    </location>
</feature>
<name>A0A8J2PMT5_9HEXA</name>
<dbReference type="PANTHER" id="PTHR42643">
    <property type="entry name" value="IONOTROPIC RECEPTOR 20A-RELATED"/>
    <property type="match status" value="1"/>
</dbReference>
<reference evidence="9" key="1">
    <citation type="submission" date="2021-06" db="EMBL/GenBank/DDBJ databases">
        <authorList>
            <person name="Hodson N. C."/>
            <person name="Mongue J. A."/>
            <person name="Jaron S. K."/>
        </authorList>
    </citation>
    <scope>NUCLEOTIDE SEQUENCE</scope>
</reference>
<evidence type="ECO:0000256" key="3">
    <source>
        <dbReference type="ARBA" id="ARBA00022692"/>
    </source>
</evidence>
<accession>A0A8J2PMT5</accession>
<dbReference type="AlphaFoldDB" id="A0A8J2PMT5"/>
<evidence type="ECO:0000256" key="4">
    <source>
        <dbReference type="ARBA" id="ARBA00022989"/>
    </source>
</evidence>
<comment type="caution">
    <text evidence="9">The sequence shown here is derived from an EMBL/GenBank/DDBJ whole genome shotgun (WGS) entry which is preliminary data.</text>
</comment>
<dbReference type="EMBL" id="CAJVCH010541591">
    <property type="protein sequence ID" value="CAG7826918.1"/>
    <property type="molecule type" value="Genomic_DNA"/>
</dbReference>